<reference evidence="5 6" key="1">
    <citation type="journal article" date="2019" name="ISME J.">
        <title>Isolation and characterization of a thermophilic sulfur- and iron-reducing thaumarchaeote from a terrestrial acidic hot spring.</title>
        <authorList>
            <person name="Kato S."/>
            <person name="Itoh T."/>
            <person name="Yuki M."/>
            <person name="Nagamori M."/>
            <person name="Ohnishi M."/>
            <person name="Uematsu K."/>
            <person name="Suzuki K."/>
            <person name="Takashina T."/>
            <person name="Ohkuma M."/>
        </authorList>
    </citation>
    <scope>NUCLEOTIDE SEQUENCE [LARGE SCALE GENOMIC DNA]</scope>
    <source>
        <strain evidence="5 6">NAS-02</strain>
    </source>
</reference>
<accession>A0A4P2VDD1</accession>
<dbReference type="OrthoDB" id="8480at2157"/>
<name>A0A4P2VDD1_9ARCH</name>
<evidence type="ECO:0000313" key="6">
    <source>
        <dbReference type="Proteomes" id="UP000509448"/>
    </source>
</evidence>
<dbReference type="SUPFAM" id="SSF143968">
    <property type="entry name" value="UbiD C-terminal domain-like"/>
    <property type="match status" value="1"/>
</dbReference>
<dbReference type="InterPro" id="IPR048304">
    <property type="entry name" value="UbiD_Rift_dom"/>
</dbReference>
<organism evidence="5 6">
    <name type="scientific">Conexivisphaera calida</name>
    <dbReference type="NCBI Taxonomy" id="1874277"/>
    <lineage>
        <taxon>Archaea</taxon>
        <taxon>Nitrososphaerota</taxon>
        <taxon>Conexivisphaeria</taxon>
        <taxon>Conexivisphaerales</taxon>
        <taxon>Conexivisphaeraceae</taxon>
        <taxon>Conexivisphaera</taxon>
    </lineage>
</organism>
<protein>
    <submittedName>
        <fullName evidence="5">UbiD family decarboxylase associated with menaquinone via futalosine</fullName>
    </submittedName>
</protein>
<evidence type="ECO:0000259" key="4">
    <source>
        <dbReference type="Pfam" id="PF20696"/>
    </source>
</evidence>
<gene>
    <name evidence="5" type="ORF">NAS2_0443</name>
</gene>
<dbReference type="InterPro" id="IPR049383">
    <property type="entry name" value="UbiD-like_N"/>
</dbReference>
<dbReference type="GO" id="GO:0005737">
    <property type="term" value="C:cytoplasm"/>
    <property type="evidence" value="ECO:0007669"/>
    <property type="project" value="TreeGrafter"/>
</dbReference>
<dbReference type="SUPFAM" id="SSF50475">
    <property type="entry name" value="FMN-binding split barrel"/>
    <property type="match status" value="1"/>
</dbReference>
<sequence>MPYRGLRDFMEDLEARGQLIELDESLSLDLELPAVLRRVTYAGGPAVLFKSIKEGTLPAVGNLFGSWNRVSLALGDDDPYGRVASSLGALTARPPSGLLDAVRSLGELSQVTKVAPKVVRSGPVRDVGWEKVDLGRLPAIRQWPGEPGRFFTMAVTFVKGNDGSLNFGYYRLQVIGEDRLIMHWMPWRRGAAYGEAGRGVAIVFGPDPITMLMAGVPVPRPLDKSLVTGIVRGEGMELVRGDAVDVEYPAHSELVIEGELTGETAMEGPFGDHAGVYSTSKPYPVVKVKAINSRRDPVLPVTVTGRPVLEDGNIIRFGERVALALTQQLLPEVVDLHMPPEGLGYVTIVSIAKRYPGHAKRIAAALWAFSPLYHKFVIVVDSDVNPRDRTSVEYAVAANVDPERDIHVMEGYPTEELDPSTPTPGFGSKACIDATRKLPDEYGGAEYPGDLVAPREIEEMAKRISDSIVRGSA</sequence>
<dbReference type="Pfam" id="PF01977">
    <property type="entry name" value="UbiD"/>
    <property type="match status" value="1"/>
</dbReference>
<feature type="domain" description="3-octaprenyl-4-hydroxybenzoate carboxy-lyase-like N-terminal" evidence="3">
    <location>
        <begin position="11"/>
        <end position="78"/>
    </location>
</feature>
<comment type="similarity">
    <text evidence="1">Belongs to the UbiD family.</text>
</comment>
<dbReference type="Pfam" id="PF20695">
    <property type="entry name" value="UbiD_N"/>
    <property type="match status" value="1"/>
</dbReference>
<dbReference type="Gene3D" id="3.40.1670.10">
    <property type="entry name" value="UbiD C-terminal domain-like"/>
    <property type="match status" value="1"/>
</dbReference>
<evidence type="ECO:0000256" key="1">
    <source>
        <dbReference type="ARBA" id="ARBA00010021"/>
    </source>
</evidence>
<dbReference type="Pfam" id="PF20696">
    <property type="entry name" value="UbiD_C"/>
    <property type="match status" value="1"/>
</dbReference>
<dbReference type="NCBIfam" id="TIGR00148">
    <property type="entry name" value="UbiD family decarboxylase"/>
    <property type="match status" value="1"/>
</dbReference>
<evidence type="ECO:0000259" key="2">
    <source>
        <dbReference type="Pfam" id="PF01977"/>
    </source>
</evidence>
<dbReference type="InterPro" id="IPR002830">
    <property type="entry name" value="UbiD"/>
</dbReference>
<dbReference type="Proteomes" id="UP000509448">
    <property type="component" value="Chromosome"/>
</dbReference>
<dbReference type="RefSeq" id="WP_174448130.1">
    <property type="nucleotide sequence ID" value="NZ_AP018732.1"/>
</dbReference>
<dbReference type="PANTHER" id="PTHR30108:SF17">
    <property type="entry name" value="FERULIC ACID DECARBOXYLASE 1"/>
    <property type="match status" value="1"/>
</dbReference>
<dbReference type="GeneID" id="55584261"/>
<keyword evidence="6" id="KW-1185">Reference proteome</keyword>
<dbReference type="EMBL" id="AP018732">
    <property type="protein sequence ID" value="BBE41832.1"/>
    <property type="molecule type" value="Genomic_DNA"/>
</dbReference>
<proteinExistence type="inferred from homology"/>
<feature type="domain" description="3-octaprenyl-4-hydroxybenzoate carboxy-lyase-like Rift-related" evidence="2">
    <location>
        <begin position="119"/>
        <end position="307"/>
    </location>
</feature>
<dbReference type="PANTHER" id="PTHR30108">
    <property type="entry name" value="3-OCTAPRENYL-4-HYDROXYBENZOATE CARBOXY-LYASE-RELATED"/>
    <property type="match status" value="1"/>
</dbReference>
<feature type="domain" description="3-octaprenyl-4-hydroxybenzoate carboxy-lyase-like C-terminal" evidence="4">
    <location>
        <begin position="314"/>
        <end position="434"/>
    </location>
</feature>
<dbReference type="GO" id="GO:0016831">
    <property type="term" value="F:carboxy-lyase activity"/>
    <property type="evidence" value="ECO:0007669"/>
    <property type="project" value="InterPro"/>
</dbReference>
<dbReference type="KEGG" id="ccai:NAS2_0443"/>
<dbReference type="AlphaFoldDB" id="A0A4P2VDD1"/>
<evidence type="ECO:0000259" key="3">
    <source>
        <dbReference type="Pfam" id="PF20695"/>
    </source>
</evidence>
<dbReference type="InterPro" id="IPR049381">
    <property type="entry name" value="UbiD-like_C"/>
</dbReference>
<evidence type="ECO:0000313" key="5">
    <source>
        <dbReference type="EMBL" id="BBE41832.1"/>
    </source>
</evidence>